<keyword evidence="9 11" id="KW-0472">Membrane</keyword>
<dbReference type="Pfam" id="PF00593">
    <property type="entry name" value="TonB_dep_Rec_b-barrel"/>
    <property type="match status" value="1"/>
</dbReference>
<keyword evidence="10 11" id="KW-0998">Cell outer membrane</keyword>
<keyword evidence="8 13" id="KW-0798">TonB box</keyword>
<dbReference type="PANTHER" id="PTHR32552:SF74">
    <property type="entry name" value="HYDROXAMATE SIDEROPHORE RECEPTOR FHUE"/>
    <property type="match status" value="1"/>
</dbReference>
<evidence type="ECO:0000256" key="4">
    <source>
        <dbReference type="ARBA" id="ARBA00022496"/>
    </source>
</evidence>
<protein>
    <submittedName>
        <fullName evidence="16">TonB-dependent siderophore receptor</fullName>
    </submittedName>
</protein>
<keyword evidence="3 11" id="KW-1134">Transmembrane beta strand</keyword>
<dbReference type="InterPro" id="IPR037066">
    <property type="entry name" value="Plug_dom_sf"/>
</dbReference>
<keyword evidence="6 14" id="KW-0732">Signal</keyword>
<evidence type="ECO:0000256" key="11">
    <source>
        <dbReference type="PROSITE-ProRule" id="PRU01360"/>
    </source>
</evidence>
<evidence type="ECO:0000256" key="10">
    <source>
        <dbReference type="ARBA" id="ARBA00023237"/>
    </source>
</evidence>
<dbReference type="InterPro" id="IPR012910">
    <property type="entry name" value="Plug_dom"/>
</dbReference>
<evidence type="ECO:0000313" key="16">
    <source>
        <dbReference type="EMBL" id="MFC4313757.1"/>
    </source>
</evidence>
<dbReference type="Gene3D" id="3.55.50.30">
    <property type="match status" value="1"/>
</dbReference>
<dbReference type="InterPro" id="IPR039426">
    <property type="entry name" value="TonB-dep_rcpt-like"/>
</dbReference>
<keyword evidence="2 11" id="KW-0813">Transport</keyword>
<evidence type="ECO:0000256" key="2">
    <source>
        <dbReference type="ARBA" id="ARBA00022448"/>
    </source>
</evidence>
<evidence type="ECO:0000256" key="5">
    <source>
        <dbReference type="ARBA" id="ARBA00022692"/>
    </source>
</evidence>
<evidence type="ECO:0000256" key="7">
    <source>
        <dbReference type="ARBA" id="ARBA00023004"/>
    </source>
</evidence>
<dbReference type="InterPro" id="IPR011662">
    <property type="entry name" value="Secretin/TonB_short_N"/>
</dbReference>
<feature type="signal peptide" evidence="14">
    <location>
        <begin position="1"/>
        <end position="24"/>
    </location>
</feature>
<dbReference type="SUPFAM" id="SSF56935">
    <property type="entry name" value="Porins"/>
    <property type="match status" value="1"/>
</dbReference>
<feature type="domain" description="Secretin/TonB short N-terminal" evidence="15">
    <location>
        <begin position="57"/>
        <end position="108"/>
    </location>
</feature>
<dbReference type="Proteomes" id="UP001595904">
    <property type="component" value="Unassembled WGS sequence"/>
</dbReference>
<keyword evidence="16" id="KW-0675">Receptor</keyword>
<dbReference type="Pfam" id="PF07715">
    <property type="entry name" value="Plug"/>
    <property type="match status" value="1"/>
</dbReference>
<accession>A0ABV8T2V6</accession>
<evidence type="ECO:0000256" key="1">
    <source>
        <dbReference type="ARBA" id="ARBA00004571"/>
    </source>
</evidence>
<dbReference type="CDD" id="cd01347">
    <property type="entry name" value="ligand_gated_channel"/>
    <property type="match status" value="1"/>
</dbReference>
<dbReference type="InterPro" id="IPR000531">
    <property type="entry name" value="Beta-barrel_TonB"/>
</dbReference>
<evidence type="ECO:0000259" key="15">
    <source>
        <dbReference type="SMART" id="SM00965"/>
    </source>
</evidence>
<dbReference type="PROSITE" id="PS52016">
    <property type="entry name" value="TONB_DEPENDENT_REC_3"/>
    <property type="match status" value="1"/>
</dbReference>
<comment type="subcellular location">
    <subcellularLocation>
        <location evidence="1 11">Cell outer membrane</location>
        <topology evidence="1 11">Multi-pass membrane protein</topology>
    </subcellularLocation>
</comment>
<feature type="chain" id="PRO_5046359615" evidence="14">
    <location>
        <begin position="25"/>
        <end position="942"/>
    </location>
</feature>
<reference evidence="17" key="1">
    <citation type="journal article" date="2019" name="Int. J. Syst. Evol. Microbiol.">
        <title>The Global Catalogue of Microorganisms (GCM) 10K type strain sequencing project: providing services to taxonomists for standard genome sequencing and annotation.</title>
        <authorList>
            <consortium name="The Broad Institute Genomics Platform"/>
            <consortium name="The Broad Institute Genome Sequencing Center for Infectious Disease"/>
            <person name="Wu L."/>
            <person name="Ma J."/>
        </authorList>
    </citation>
    <scope>NUCLEOTIDE SEQUENCE [LARGE SCALE GENOMIC DNA]</scope>
    <source>
        <strain evidence="17">CGMCC 1.10759</strain>
    </source>
</reference>
<evidence type="ECO:0000256" key="6">
    <source>
        <dbReference type="ARBA" id="ARBA00022729"/>
    </source>
</evidence>
<dbReference type="SMART" id="SM00965">
    <property type="entry name" value="STN"/>
    <property type="match status" value="1"/>
</dbReference>
<dbReference type="InterPro" id="IPR010917">
    <property type="entry name" value="TonB_rcpt_CS"/>
</dbReference>
<evidence type="ECO:0000256" key="12">
    <source>
        <dbReference type="PROSITE-ProRule" id="PRU10144"/>
    </source>
</evidence>
<name>A0ABV8T2V6_9GAMM</name>
<dbReference type="EMBL" id="JBHSDU010000015">
    <property type="protein sequence ID" value="MFC4313757.1"/>
    <property type="molecule type" value="Genomic_DNA"/>
</dbReference>
<keyword evidence="7" id="KW-0408">Iron</keyword>
<keyword evidence="4" id="KW-0406">Ion transport</keyword>
<dbReference type="Pfam" id="PF07660">
    <property type="entry name" value="STN"/>
    <property type="match status" value="1"/>
</dbReference>
<evidence type="ECO:0000256" key="9">
    <source>
        <dbReference type="ARBA" id="ARBA00023136"/>
    </source>
</evidence>
<evidence type="ECO:0000256" key="13">
    <source>
        <dbReference type="RuleBase" id="RU003357"/>
    </source>
</evidence>
<evidence type="ECO:0000313" key="17">
    <source>
        <dbReference type="Proteomes" id="UP001595904"/>
    </source>
</evidence>
<dbReference type="PANTHER" id="PTHR32552">
    <property type="entry name" value="FERRICHROME IRON RECEPTOR-RELATED"/>
    <property type="match status" value="1"/>
</dbReference>
<dbReference type="Gene3D" id="2.40.170.20">
    <property type="entry name" value="TonB-dependent receptor, beta-barrel domain"/>
    <property type="match status" value="2"/>
</dbReference>
<organism evidence="16 17">
    <name type="scientific">Steroidobacter flavus</name>
    <dbReference type="NCBI Taxonomy" id="1842136"/>
    <lineage>
        <taxon>Bacteria</taxon>
        <taxon>Pseudomonadati</taxon>
        <taxon>Pseudomonadota</taxon>
        <taxon>Gammaproteobacteria</taxon>
        <taxon>Steroidobacterales</taxon>
        <taxon>Steroidobacteraceae</taxon>
        <taxon>Steroidobacter</taxon>
    </lineage>
</organism>
<keyword evidence="5 11" id="KW-0812">Transmembrane</keyword>
<feature type="short sequence motif" description="TonB C-terminal box" evidence="12">
    <location>
        <begin position="925"/>
        <end position="942"/>
    </location>
</feature>
<comment type="similarity">
    <text evidence="11 13">Belongs to the TonB-dependent receptor family.</text>
</comment>
<keyword evidence="4" id="KW-0410">Iron transport</keyword>
<dbReference type="PROSITE" id="PS01156">
    <property type="entry name" value="TONB_DEPENDENT_REC_2"/>
    <property type="match status" value="1"/>
</dbReference>
<dbReference type="InterPro" id="IPR036942">
    <property type="entry name" value="Beta-barrel_TonB_sf"/>
</dbReference>
<sequence>MFAGLRRLGVVCGLVTALSLPAHAQQSAAQVERTFRFNIPSKPLLAALVDFTDVTGVQLLYPSTGELKVTSRAVSGTYSAPEALRQMLQGTGIGFRFANQNTVTLQKESEPGTRTLGPVRVQGVDRAVVNGVNGSRDVTATEGTGSFTTGAMTIGSKAPRSIKDTPQSVSVITSERLEQQNINDFRQALQQAPGISLSQDNSNLENTFYSRGFLISSIQIDGGAPLSLGFANGYGTGYFPQVDMSQYDHVELLRGAAGLFNGYGNPSGTINLSRKKPLDHREVILDTEWGSWDHYRTVLDATAPLAFDNRLRGRMVATWQSNKHFYQIAEDRKTLIYGILDYDLTPTTLVTMGASHTDQDSVPWFFGLPRYQTGEDLRLPRDRSIAIPWNRWDFDTTEIFGSIEQRIGQEWAVKLNVTQNEQESTRKVGYSNVSVNPIDNRGPRLIGIYNDYASDQLAAELTASGAFNFLRQRQEVTMGINHAIQDGSGQMEYGNVIESNATAPYQPYPGGPRYCYTTSTATPCPAGTIAPETPPIDVFSFNPFDPVYTEPKNPLPRTRYTENGQAQTVAYLNLNLTAFDRLHLQTGLRWSSYENRLASDALCRVLTGACAGLQIGDVSGSTRNVYRGDRFAWPPVIALSYDLTDTLTAYTSYTDIYQDQSNYLDGDLEPLDPITGENVELGFRWVARDGRFNAALAVYRIEKQGFGDREPTYTNRYRRNADGTLYHDANGALIVIANHGTELPNGQPDPYHSCCYIQLDNRTELSEGVDAEWTGEVLAGWQIAASYTFSRNKREGATYGLEEGLPFLSIQPEHLYKLWTTYDFGSAGASGLLSNLTVSLGVNGQSEGYRAGRTCPDGQVGQPNPSTGIARCLVSEVPFEFTVEPYTVVSGRIGYRLTDNLSAALNLENIFDEVYYQSVGNVAGGNWYGAPRSFTLSVRGRF</sequence>
<evidence type="ECO:0000256" key="8">
    <source>
        <dbReference type="ARBA" id="ARBA00023077"/>
    </source>
</evidence>
<evidence type="ECO:0000256" key="14">
    <source>
        <dbReference type="SAM" id="SignalP"/>
    </source>
</evidence>
<proteinExistence type="inferred from homology"/>
<evidence type="ECO:0000256" key="3">
    <source>
        <dbReference type="ARBA" id="ARBA00022452"/>
    </source>
</evidence>
<dbReference type="RefSeq" id="WP_380604362.1">
    <property type="nucleotide sequence ID" value="NZ_JBHSDU010000015.1"/>
</dbReference>
<dbReference type="Gene3D" id="2.170.130.10">
    <property type="entry name" value="TonB-dependent receptor, plug domain"/>
    <property type="match status" value="1"/>
</dbReference>
<gene>
    <name evidence="16" type="ORF">ACFPN2_32080</name>
</gene>
<keyword evidence="17" id="KW-1185">Reference proteome</keyword>
<comment type="caution">
    <text evidence="16">The sequence shown here is derived from an EMBL/GenBank/DDBJ whole genome shotgun (WGS) entry which is preliminary data.</text>
</comment>